<organism evidence="1 2">
    <name type="scientific">Pseudomonas syringae pv. aceris</name>
    <dbReference type="NCBI Taxonomy" id="199198"/>
    <lineage>
        <taxon>Bacteria</taxon>
        <taxon>Pseudomonadati</taxon>
        <taxon>Pseudomonadota</taxon>
        <taxon>Gammaproteobacteria</taxon>
        <taxon>Pseudomonadales</taxon>
        <taxon>Pseudomonadaceae</taxon>
        <taxon>Pseudomonas</taxon>
        <taxon>Pseudomonas syringae</taxon>
    </lineage>
</organism>
<name>A0A0L8IN47_PSESX</name>
<comment type="caution">
    <text evidence="1">The sequence shown here is derived from an EMBL/GenBank/DDBJ whole genome shotgun (WGS) entry which is preliminary data.</text>
</comment>
<reference evidence="1 2" key="1">
    <citation type="submission" date="2015-09" db="EMBL/GenBank/DDBJ databases">
        <title>Genome announcement of multiple Pseudomonas syringae strains.</title>
        <authorList>
            <person name="Thakur S."/>
            <person name="Wang P.W."/>
            <person name="Gong Y."/>
            <person name="Weir B.S."/>
            <person name="Guttman D.S."/>
        </authorList>
    </citation>
    <scope>NUCLEOTIDE SEQUENCE [LARGE SCALE GENOMIC DNA]</scope>
    <source>
        <strain evidence="1 2">ICMP2802</strain>
    </source>
</reference>
<dbReference type="Proteomes" id="UP000050297">
    <property type="component" value="Unassembled WGS sequence"/>
</dbReference>
<sequence>MPIRCTDARESADVAGQRARQLQTMPVNQTQKMPVSELTGIDGYCNKRG</sequence>
<evidence type="ECO:0000313" key="2">
    <source>
        <dbReference type="Proteomes" id="UP000050297"/>
    </source>
</evidence>
<dbReference type="EMBL" id="LJPM01000226">
    <property type="protein sequence ID" value="KPW21249.1"/>
    <property type="molecule type" value="Genomic_DNA"/>
</dbReference>
<proteinExistence type="predicted"/>
<evidence type="ECO:0000313" key="1">
    <source>
        <dbReference type="EMBL" id="KPW21249.1"/>
    </source>
</evidence>
<gene>
    <name evidence="1" type="ORF">ALO91_101639</name>
</gene>
<accession>A0A0L8IN47</accession>
<dbReference type="AlphaFoldDB" id="A0A0L8IN47"/>
<protein>
    <submittedName>
        <fullName evidence="1">Uncharacterized protein</fullName>
    </submittedName>
</protein>